<dbReference type="Proteomes" id="UP000036403">
    <property type="component" value="Unassembled WGS sequence"/>
</dbReference>
<dbReference type="STRING" id="67767.A0A0J7K7N6"/>
<organism evidence="2 3">
    <name type="scientific">Lasius niger</name>
    <name type="common">Black garden ant</name>
    <dbReference type="NCBI Taxonomy" id="67767"/>
    <lineage>
        <taxon>Eukaryota</taxon>
        <taxon>Metazoa</taxon>
        <taxon>Ecdysozoa</taxon>
        <taxon>Arthropoda</taxon>
        <taxon>Hexapoda</taxon>
        <taxon>Insecta</taxon>
        <taxon>Pterygota</taxon>
        <taxon>Neoptera</taxon>
        <taxon>Endopterygota</taxon>
        <taxon>Hymenoptera</taxon>
        <taxon>Apocrita</taxon>
        <taxon>Aculeata</taxon>
        <taxon>Formicoidea</taxon>
        <taxon>Formicidae</taxon>
        <taxon>Formicinae</taxon>
        <taxon>Lasius</taxon>
        <taxon>Lasius</taxon>
    </lineage>
</organism>
<keyword evidence="3" id="KW-1185">Reference proteome</keyword>
<evidence type="ECO:0000313" key="3">
    <source>
        <dbReference type="Proteomes" id="UP000036403"/>
    </source>
</evidence>
<evidence type="ECO:0000313" key="2">
    <source>
        <dbReference type="EMBL" id="KMQ86382.1"/>
    </source>
</evidence>
<dbReference type="AlphaFoldDB" id="A0A0J7K7N6"/>
<dbReference type="EMBL" id="LBMM01012149">
    <property type="protein sequence ID" value="KMQ86382.1"/>
    <property type="molecule type" value="Genomic_DNA"/>
</dbReference>
<dbReference type="OrthoDB" id="8063677at2759"/>
<accession>A0A0J7K7N6</accession>
<keyword evidence="1" id="KW-0732">Signal</keyword>
<evidence type="ECO:0000256" key="1">
    <source>
        <dbReference type="SAM" id="SignalP"/>
    </source>
</evidence>
<dbReference type="Pfam" id="PF14223">
    <property type="entry name" value="Retrotran_gag_2"/>
    <property type="match status" value="1"/>
</dbReference>
<protein>
    <submittedName>
        <fullName evidence="2">Copia protein</fullName>
    </submittedName>
</protein>
<name>A0A0J7K7N6_LASNI</name>
<gene>
    <name evidence="2" type="ORF">RF55_14642</name>
</gene>
<proteinExistence type="predicted"/>
<comment type="caution">
    <text evidence="2">The sequence shown here is derived from an EMBL/GenBank/DDBJ whole genome shotgun (WGS) entry which is preliminary data.</text>
</comment>
<reference evidence="2 3" key="1">
    <citation type="submission" date="2015-04" db="EMBL/GenBank/DDBJ databases">
        <title>Lasius niger genome sequencing.</title>
        <authorList>
            <person name="Konorov E.A."/>
            <person name="Nikitin M.A."/>
            <person name="Kirill M.V."/>
            <person name="Chang P."/>
        </authorList>
    </citation>
    <scope>NUCLEOTIDE SEQUENCE [LARGE SCALE GENOMIC DNA]</scope>
    <source>
        <tissue evidence="2">Whole</tissue>
    </source>
</reference>
<sequence>MVFLVAGGLLSVVDGTEPKPEDTTSVAVRQMWTKNDAKAMSVISSSLEYSQLEYLIMCNSVKRMWDKLSALHEQRIENMARQLKNIGEEIPQVTIMAKILCTPLSKFTSFVTAWDNIDPERQTVENLTLRLVEEESRITSSDEITRPLVVPNKY</sequence>
<feature type="chain" id="PRO_5012588015" evidence="1">
    <location>
        <begin position="16"/>
        <end position="154"/>
    </location>
</feature>
<feature type="signal peptide" evidence="1">
    <location>
        <begin position="1"/>
        <end position="15"/>
    </location>
</feature>
<dbReference type="PaxDb" id="67767-A0A0J7K7N6"/>